<comment type="caution">
    <text evidence="1">The sequence shown here is derived from an EMBL/GenBank/DDBJ whole genome shotgun (WGS) entry which is preliminary data.</text>
</comment>
<dbReference type="Proteomes" id="UP000321085">
    <property type="component" value="Unassembled WGS sequence"/>
</dbReference>
<dbReference type="EMBL" id="BJYU01000016">
    <property type="protein sequence ID" value="GEO13799.1"/>
    <property type="molecule type" value="Genomic_DNA"/>
</dbReference>
<dbReference type="RefSeq" id="WP_114184020.1">
    <property type="nucleotide sequence ID" value="NZ_BJYU01000016.1"/>
</dbReference>
<organism evidence="1 2">
    <name type="scientific">Microvirga aerophila</name>
    <dbReference type="NCBI Taxonomy" id="670291"/>
    <lineage>
        <taxon>Bacteria</taxon>
        <taxon>Pseudomonadati</taxon>
        <taxon>Pseudomonadota</taxon>
        <taxon>Alphaproteobacteria</taxon>
        <taxon>Hyphomicrobiales</taxon>
        <taxon>Methylobacteriaceae</taxon>
        <taxon>Microvirga</taxon>
    </lineage>
</organism>
<dbReference type="AlphaFoldDB" id="A0A512BPB6"/>
<evidence type="ECO:0000313" key="1">
    <source>
        <dbReference type="EMBL" id="GEO13799.1"/>
    </source>
</evidence>
<proteinExistence type="predicted"/>
<protein>
    <submittedName>
        <fullName evidence="1">Uncharacterized protein</fullName>
    </submittedName>
</protein>
<gene>
    <name evidence="1" type="ORF">MAE02_14950</name>
</gene>
<keyword evidence="2" id="KW-1185">Reference proteome</keyword>
<reference evidence="1 2" key="1">
    <citation type="submission" date="2019-07" db="EMBL/GenBank/DDBJ databases">
        <title>Whole genome shotgun sequence of Microvirga aerophila NBRC 106136.</title>
        <authorList>
            <person name="Hosoyama A."/>
            <person name="Uohara A."/>
            <person name="Ohji S."/>
            <person name="Ichikawa N."/>
        </authorList>
    </citation>
    <scope>NUCLEOTIDE SEQUENCE [LARGE SCALE GENOMIC DNA]</scope>
    <source>
        <strain evidence="1 2">NBRC 106136</strain>
    </source>
</reference>
<sequence>MTNNENISHGTPLAYREFIAEMLALAQIQADLGTTYAAIGDDAGLEYTVRRLAAYTRTAVTVLKDLKGMKEANDA</sequence>
<dbReference type="OrthoDB" id="7998837at2"/>
<evidence type="ECO:0000313" key="2">
    <source>
        <dbReference type="Proteomes" id="UP000321085"/>
    </source>
</evidence>
<accession>A0A512BPB6</accession>
<name>A0A512BPB6_9HYPH</name>